<evidence type="ECO:0000313" key="1">
    <source>
        <dbReference type="EMBL" id="CAH3035246.1"/>
    </source>
</evidence>
<evidence type="ECO:0000313" key="2">
    <source>
        <dbReference type="Proteomes" id="UP001159405"/>
    </source>
</evidence>
<sequence>MKLKTDEGKDYYDLWFILYSCKGGRDGGCKHIAAAMYALKHLLNTRGEESVTSGPCVWVRRPRANMQACEVKDLFIEKGKKPSHKKRKRKQVYSQNIETDLCALEDTNPPDEEHLRKFTKRMCHLKNTPVILPLFKKLYGTPEEDTITEEPGQSNHNRLQTGIMSAKLLEILSNDPKTSTEEIVKLLSFSDTERKHLAMAMKHLSQKCQKVERRNWSCEVMSTSHPGGKRTTKCQGVGVVSRRECS</sequence>
<dbReference type="Proteomes" id="UP001159405">
    <property type="component" value="Unassembled WGS sequence"/>
</dbReference>
<dbReference type="EMBL" id="CALNXK010000003">
    <property type="protein sequence ID" value="CAH3035246.1"/>
    <property type="molecule type" value="Genomic_DNA"/>
</dbReference>
<organism evidence="1 2">
    <name type="scientific">Porites lobata</name>
    <dbReference type="NCBI Taxonomy" id="104759"/>
    <lineage>
        <taxon>Eukaryota</taxon>
        <taxon>Metazoa</taxon>
        <taxon>Cnidaria</taxon>
        <taxon>Anthozoa</taxon>
        <taxon>Hexacorallia</taxon>
        <taxon>Scleractinia</taxon>
        <taxon>Fungiina</taxon>
        <taxon>Poritidae</taxon>
        <taxon>Porites</taxon>
    </lineage>
</organism>
<protein>
    <recommendedName>
        <fullName evidence="3">SWIM-type domain-containing protein</fullName>
    </recommendedName>
</protein>
<name>A0ABN8MTY7_9CNID</name>
<proteinExistence type="predicted"/>
<gene>
    <name evidence="1" type="ORF">PLOB_00025066</name>
</gene>
<evidence type="ECO:0008006" key="3">
    <source>
        <dbReference type="Google" id="ProtNLM"/>
    </source>
</evidence>
<reference evidence="1 2" key="1">
    <citation type="submission" date="2022-05" db="EMBL/GenBank/DDBJ databases">
        <authorList>
            <consortium name="Genoscope - CEA"/>
            <person name="William W."/>
        </authorList>
    </citation>
    <scope>NUCLEOTIDE SEQUENCE [LARGE SCALE GENOMIC DNA]</scope>
</reference>
<keyword evidence="2" id="KW-1185">Reference proteome</keyword>
<accession>A0ABN8MTY7</accession>
<comment type="caution">
    <text evidence="1">The sequence shown here is derived from an EMBL/GenBank/DDBJ whole genome shotgun (WGS) entry which is preliminary data.</text>
</comment>